<dbReference type="AlphaFoldDB" id="A0A7W9W8U7"/>
<gene>
    <name evidence="1" type="ORF">HNQ39_005791</name>
</gene>
<evidence type="ECO:0000313" key="1">
    <source>
        <dbReference type="EMBL" id="MBB6053944.1"/>
    </source>
</evidence>
<dbReference type="Proteomes" id="UP000520814">
    <property type="component" value="Unassembled WGS sequence"/>
</dbReference>
<protein>
    <submittedName>
        <fullName evidence="1">Uncharacterized protein</fullName>
    </submittedName>
</protein>
<evidence type="ECO:0000313" key="2">
    <source>
        <dbReference type="Proteomes" id="UP000520814"/>
    </source>
</evidence>
<proteinExistence type="predicted"/>
<keyword evidence="2" id="KW-1185">Reference proteome</keyword>
<sequence length="29" mass="3446">MEIDESFFGHLLDRNLYCFLENSLLNRVG</sequence>
<reference evidence="1 2" key="1">
    <citation type="submission" date="2020-08" db="EMBL/GenBank/DDBJ databases">
        <title>Genomic Encyclopedia of Type Strains, Phase IV (KMG-IV): sequencing the most valuable type-strain genomes for metagenomic binning, comparative biology and taxonomic classification.</title>
        <authorList>
            <person name="Goeker M."/>
        </authorList>
    </citation>
    <scope>NUCLEOTIDE SEQUENCE [LARGE SCALE GENOMIC DNA]</scope>
    <source>
        <strain evidence="1 2">DSM 23562</strain>
    </source>
</reference>
<name>A0A7W9W8U7_ARMRO</name>
<accession>A0A7W9W8U7</accession>
<dbReference type="EMBL" id="JACHGW010000010">
    <property type="protein sequence ID" value="MBB6053944.1"/>
    <property type="molecule type" value="Genomic_DNA"/>
</dbReference>
<organism evidence="1 2">
    <name type="scientific">Armatimonas rosea</name>
    <dbReference type="NCBI Taxonomy" id="685828"/>
    <lineage>
        <taxon>Bacteria</taxon>
        <taxon>Bacillati</taxon>
        <taxon>Armatimonadota</taxon>
        <taxon>Armatimonadia</taxon>
        <taxon>Armatimonadales</taxon>
        <taxon>Armatimonadaceae</taxon>
        <taxon>Armatimonas</taxon>
    </lineage>
</organism>
<comment type="caution">
    <text evidence="1">The sequence shown here is derived from an EMBL/GenBank/DDBJ whole genome shotgun (WGS) entry which is preliminary data.</text>
</comment>